<dbReference type="EMBL" id="FWXJ01000001">
    <property type="protein sequence ID" value="SMC30883.1"/>
    <property type="molecule type" value="Genomic_DNA"/>
</dbReference>
<dbReference type="OrthoDB" id="8537668at2"/>
<sequence>MKMMKYGLQLLTSYKLGGFFLVLIILQGCQAGWYPESNFGSTVNKAIYDQTANKNSPESVDRDSMGMDGPTAKSSIDNYQRSFEQVGGSSVYGGNSGAFVNPMGSSNSSLPSITGR</sequence>
<keyword evidence="3" id="KW-1185">Reference proteome</keyword>
<feature type="region of interest" description="Disordered" evidence="1">
    <location>
        <begin position="52"/>
        <end position="71"/>
    </location>
</feature>
<dbReference type="STRING" id="1938817.SAMN06296008_101301"/>
<dbReference type="Proteomes" id="UP000192708">
    <property type="component" value="Unassembled WGS sequence"/>
</dbReference>
<gene>
    <name evidence="2" type="ORF">SAMN06296008_101301</name>
</gene>
<evidence type="ECO:0000256" key="1">
    <source>
        <dbReference type="SAM" id="MobiDB-lite"/>
    </source>
</evidence>
<evidence type="ECO:0008006" key="4">
    <source>
        <dbReference type="Google" id="ProtNLM"/>
    </source>
</evidence>
<accession>A0A1W1Y3Z2</accession>
<protein>
    <recommendedName>
        <fullName evidence="4">Lipoprotein</fullName>
    </recommendedName>
</protein>
<organism evidence="2 3">
    <name type="scientific">Polynucleobacter kasalickyi</name>
    <dbReference type="NCBI Taxonomy" id="1938817"/>
    <lineage>
        <taxon>Bacteria</taxon>
        <taxon>Pseudomonadati</taxon>
        <taxon>Pseudomonadota</taxon>
        <taxon>Betaproteobacteria</taxon>
        <taxon>Burkholderiales</taxon>
        <taxon>Burkholderiaceae</taxon>
        <taxon>Polynucleobacter</taxon>
    </lineage>
</organism>
<evidence type="ECO:0000313" key="2">
    <source>
        <dbReference type="EMBL" id="SMC30883.1"/>
    </source>
</evidence>
<proteinExistence type="predicted"/>
<dbReference type="RefSeq" id="WP_084282088.1">
    <property type="nucleotide sequence ID" value="NZ_FWXJ01000001.1"/>
</dbReference>
<name>A0A1W1Y3Z2_9BURK</name>
<dbReference type="PROSITE" id="PS51257">
    <property type="entry name" value="PROKAR_LIPOPROTEIN"/>
    <property type="match status" value="1"/>
</dbReference>
<reference evidence="2 3" key="1">
    <citation type="submission" date="2017-04" db="EMBL/GenBank/DDBJ databases">
        <authorList>
            <person name="Afonso C.L."/>
            <person name="Miller P.J."/>
            <person name="Scott M.A."/>
            <person name="Spackman E."/>
            <person name="Goraichik I."/>
            <person name="Dimitrov K.M."/>
            <person name="Suarez D.L."/>
            <person name="Swayne D.E."/>
        </authorList>
    </citation>
    <scope>NUCLEOTIDE SEQUENCE [LARGE SCALE GENOMIC DNA]</scope>
    <source>
        <strain evidence="2 3">VK13</strain>
    </source>
</reference>
<dbReference type="AlphaFoldDB" id="A0A1W1Y3Z2"/>
<evidence type="ECO:0000313" key="3">
    <source>
        <dbReference type="Proteomes" id="UP000192708"/>
    </source>
</evidence>